<evidence type="ECO:0000256" key="1">
    <source>
        <dbReference type="SAM" id="MobiDB-lite"/>
    </source>
</evidence>
<comment type="caution">
    <text evidence="2">The sequence shown here is derived from an EMBL/GenBank/DDBJ whole genome shotgun (WGS) entry which is preliminary data.</text>
</comment>
<reference evidence="2" key="1">
    <citation type="journal article" name="BMC Genomics">
        <title>Long-read sequencing and de novo genome assembly of marine medaka (Oryzias melastigma).</title>
        <authorList>
            <person name="Liang P."/>
            <person name="Saqib H.S.A."/>
            <person name="Ni X."/>
            <person name="Shen Y."/>
        </authorList>
    </citation>
    <scope>NUCLEOTIDE SEQUENCE</scope>
    <source>
        <strain evidence="2">Bigg-433</strain>
    </source>
</reference>
<dbReference type="AlphaFoldDB" id="A0A834F9V3"/>
<sequence length="151" mass="16843">MVEGVLWGVGSLFSEPSCIAPPPGAGSPPEKMVPLSVYQSSSHECLKRTSETSLDANRIHVCETSPEAFPPVMRFADAPNETSPQRKAFVCKSDGGRPCRHHRDPPMQPLRPPPWRGKHGNEITEEGWTSELQHERLQEFLTPDPKQHRVT</sequence>
<name>A0A834F9V3_ORYME</name>
<feature type="non-terminal residue" evidence="2">
    <location>
        <position position="151"/>
    </location>
</feature>
<dbReference type="EMBL" id="WKFB01000437">
    <property type="protein sequence ID" value="KAF6723182.1"/>
    <property type="molecule type" value="Genomic_DNA"/>
</dbReference>
<gene>
    <name evidence="2" type="ORF">FQA47_003968</name>
</gene>
<evidence type="ECO:0000313" key="3">
    <source>
        <dbReference type="Proteomes" id="UP000646548"/>
    </source>
</evidence>
<dbReference type="Proteomes" id="UP000646548">
    <property type="component" value="Unassembled WGS sequence"/>
</dbReference>
<protein>
    <submittedName>
        <fullName evidence="2">Uncharacterized protein</fullName>
    </submittedName>
</protein>
<feature type="region of interest" description="Disordered" evidence="1">
    <location>
        <begin position="92"/>
        <end position="129"/>
    </location>
</feature>
<proteinExistence type="predicted"/>
<feature type="compositionally biased region" description="Pro residues" evidence="1">
    <location>
        <begin position="106"/>
        <end position="115"/>
    </location>
</feature>
<organism evidence="2 3">
    <name type="scientific">Oryzias melastigma</name>
    <name type="common">Marine medaka</name>
    <dbReference type="NCBI Taxonomy" id="30732"/>
    <lineage>
        <taxon>Eukaryota</taxon>
        <taxon>Metazoa</taxon>
        <taxon>Chordata</taxon>
        <taxon>Craniata</taxon>
        <taxon>Vertebrata</taxon>
        <taxon>Euteleostomi</taxon>
        <taxon>Actinopterygii</taxon>
        <taxon>Neopterygii</taxon>
        <taxon>Teleostei</taxon>
        <taxon>Neoteleostei</taxon>
        <taxon>Acanthomorphata</taxon>
        <taxon>Ovalentaria</taxon>
        <taxon>Atherinomorphae</taxon>
        <taxon>Beloniformes</taxon>
        <taxon>Adrianichthyidae</taxon>
        <taxon>Oryziinae</taxon>
        <taxon>Oryzias</taxon>
    </lineage>
</organism>
<accession>A0A834F9V3</accession>
<evidence type="ECO:0000313" key="2">
    <source>
        <dbReference type="EMBL" id="KAF6723182.1"/>
    </source>
</evidence>